<gene>
    <name evidence="2" type="ORF">EFD55_06680</name>
    <name evidence="1" type="ORF">FHS26_001345</name>
</gene>
<dbReference type="EMBL" id="JACHXH010000004">
    <property type="protein sequence ID" value="MBB3133632.1"/>
    <property type="molecule type" value="Genomic_DNA"/>
</dbReference>
<dbReference type="InterPro" id="IPR036890">
    <property type="entry name" value="HATPase_C_sf"/>
</dbReference>
<protein>
    <submittedName>
        <fullName evidence="2">ATP-binding protein</fullName>
    </submittedName>
</protein>
<dbReference type="Proteomes" id="UP000518315">
    <property type="component" value="Unassembled WGS sequence"/>
</dbReference>
<proteinExistence type="predicted"/>
<organism evidence="2 3">
    <name type="scientific">Rhizobium pisi</name>
    <dbReference type="NCBI Taxonomy" id="574561"/>
    <lineage>
        <taxon>Bacteria</taxon>
        <taxon>Pseudomonadati</taxon>
        <taxon>Pseudomonadota</taxon>
        <taxon>Alphaproteobacteria</taxon>
        <taxon>Hyphomicrobiales</taxon>
        <taxon>Rhizobiaceae</taxon>
        <taxon>Rhizobium/Agrobacterium group</taxon>
        <taxon>Rhizobium</taxon>
    </lineage>
</organism>
<name>A0A3R9AY33_9HYPH</name>
<evidence type="ECO:0000313" key="3">
    <source>
        <dbReference type="Proteomes" id="UP000277279"/>
    </source>
</evidence>
<dbReference type="SUPFAM" id="SSF55874">
    <property type="entry name" value="ATPase domain of HSP90 chaperone/DNA topoisomerase II/histidine kinase"/>
    <property type="match status" value="1"/>
</dbReference>
<accession>A0A3R9AY33</accession>
<dbReference type="Gene3D" id="3.30.565.10">
    <property type="entry name" value="Histidine kinase-like ATPase, C-terminal domain"/>
    <property type="match status" value="1"/>
</dbReference>
<sequence length="586" mass="65706">MDDVHFSVNTRLTRLLGETYRSSEAALKELVDNAWDADAKNVWITLPTPMSSDPIIVRDDGSGMTSLEMRNEYLNIASDKRARTGERTPLLKRKVKGRKGIGKFAGLSLASRMDVSAVARGRKCSLAIDKLVLAENENDLEAVPLPFIEEDAGEANAGTTIVLSGLDSRLNFPTPDRFREVLVHEYGREDAFKVFVNEAQLSIDDVPGVLVEAEKTLAESGSVRLKFTIADGRQAPKSPGIVLKMDGKVVGKPMMFGLDDDEEIPLKLSKRVYGEVELEGNDHFVTADWGGVVENSKAFQEIQSYVKSIVKEGLRESHSRDMSLQLARLKKQLDARLKDLPEHRRRYAEEALHRILQRFYRESEDRIATIAEVALDAMEHDAYWAVLERINATDRTDVSSFAAALEDFGMVELSGIAAQATRRMRFLDYLQELIDNEATLEKDVHKAFETNLWLLGRQYALMSSNITLRRVIANYSDMRFTGERASKRPDLLLSQDLADSYLLIEFKRPNHPISREDIAQAEQYRDDLSGTITSSSPLRILMIGKGSAASMDKRYGTDMTSVSSYPSVLSSARTELDWLISSLTRP</sequence>
<evidence type="ECO:0000313" key="1">
    <source>
        <dbReference type="EMBL" id="MBB3133632.1"/>
    </source>
</evidence>
<dbReference type="RefSeq" id="WP_125843823.1">
    <property type="nucleotide sequence ID" value="NZ_JACHXH010000004.1"/>
</dbReference>
<dbReference type="OrthoDB" id="9813438at2"/>
<dbReference type="Proteomes" id="UP000277279">
    <property type="component" value="Unassembled WGS sequence"/>
</dbReference>
<keyword evidence="2" id="KW-0067">ATP-binding</keyword>
<reference evidence="1 4" key="2">
    <citation type="submission" date="2020-08" db="EMBL/GenBank/DDBJ databases">
        <title>Genomic Encyclopedia of Type Strains, Phase III (KMG-III): the genomes of soil and plant-associated and newly described type strains.</title>
        <authorList>
            <person name="Whitman W."/>
        </authorList>
    </citation>
    <scope>NUCLEOTIDE SEQUENCE [LARGE SCALE GENOMIC DNA]</scope>
    <source>
        <strain evidence="1 4">CECT 4113</strain>
    </source>
</reference>
<keyword evidence="2" id="KW-0547">Nucleotide-binding</keyword>
<evidence type="ECO:0000313" key="2">
    <source>
        <dbReference type="EMBL" id="RSB81640.1"/>
    </source>
</evidence>
<dbReference type="EMBL" id="RJJT01000004">
    <property type="protein sequence ID" value="RSB81640.1"/>
    <property type="molecule type" value="Genomic_DNA"/>
</dbReference>
<keyword evidence="4" id="KW-1185">Reference proteome</keyword>
<comment type="caution">
    <text evidence="2">The sequence shown here is derived from an EMBL/GenBank/DDBJ whole genome shotgun (WGS) entry which is preliminary data.</text>
</comment>
<reference evidence="2 3" key="1">
    <citation type="submission" date="2018-11" db="EMBL/GenBank/DDBJ databases">
        <authorList>
            <person name="Huo Y."/>
        </authorList>
    </citation>
    <scope>NUCLEOTIDE SEQUENCE [LARGE SCALE GENOMIC DNA]</scope>
    <source>
        <strain evidence="2 3">DSM 30132</strain>
    </source>
</reference>
<dbReference type="AlphaFoldDB" id="A0A3R9AY33"/>
<evidence type="ECO:0000313" key="4">
    <source>
        <dbReference type="Proteomes" id="UP000518315"/>
    </source>
</evidence>
<dbReference type="Pfam" id="PF13589">
    <property type="entry name" value="HATPase_c_3"/>
    <property type="match status" value="1"/>
</dbReference>
<dbReference type="GO" id="GO:0005524">
    <property type="term" value="F:ATP binding"/>
    <property type="evidence" value="ECO:0007669"/>
    <property type="project" value="UniProtKB-KW"/>
</dbReference>